<reference evidence="1" key="1">
    <citation type="submission" date="2022-07" db="EMBL/GenBank/DDBJ databases">
        <title>Phylogenomic reconstructions and comparative analyses of Kickxellomycotina fungi.</title>
        <authorList>
            <person name="Reynolds N.K."/>
            <person name="Stajich J.E."/>
            <person name="Barry K."/>
            <person name="Grigoriev I.V."/>
            <person name="Crous P."/>
            <person name="Smith M.E."/>
        </authorList>
    </citation>
    <scope>NUCLEOTIDE SEQUENCE</scope>
    <source>
        <strain evidence="1">BCRC 34780</strain>
    </source>
</reference>
<feature type="non-terminal residue" evidence="1">
    <location>
        <position position="527"/>
    </location>
</feature>
<dbReference type="EMBL" id="JANBUN010002244">
    <property type="protein sequence ID" value="KAJ2795193.1"/>
    <property type="molecule type" value="Genomic_DNA"/>
</dbReference>
<accession>A0ACC1KV47</accession>
<keyword evidence="2" id="KW-1185">Reference proteome</keyword>
<evidence type="ECO:0000313" key="2">
    <source>
        <dbReference type="Proteomes" id="UP001140087"/>
    </source>
</evidence>
<evidence type="ECO:0000313" key="1">
    <source>
        <dbReference type="EMBL" id="KAJ2795193.1"/>
    </source>
</evidence>
<gene>
    <name evidence="1" type="primary">RDS2</name>
    <name evidence="1" type="ORF">H4R21_005211</name>
</gene>
<proteinExistence type="predicted"/>
<feature type="non-terminal residue" evidence="1">
    <location>
        <position position="1"/>
    </location>
</feature>
<comment type="caution">
    <text evidence="1">The sequence shown here is derived from an EMBL/GenBank/DDBJ whole genome shotgun (WGS) entry which is preliminary data.</text>
</comment>
<dbReference type="Proteomes" id="UP001140087">
    <property type="component" value="Unassembled WGS sequence"/>
</dbReference>
<protein>
    <submittedName>
        <fullName evidence="1">Transcription factor</fullName>
    </submittedName>
</protein>
<sequence length="527" mass="55600">RCLSLCITHVSEQLDVSAPMQDSDARVGGAPVPERADGGHKRKPSAGRPKRQKVSRACVYCQRSHMSCDDERPCNRCVKRSIAHLCRDKESAGDAADVRGAASAGDSGSTSGVWTAEEAAVGTGSQLHGSAGAGDAAMDASAMAGIGPAQMEASPLFMAEVGSGPRGLVLTAPISGLAMVPSTTVAAAGLPVQTGFRVDPSVVLQLGSEMANHESSVLSEFLSFVQRGVPIAEGLDGGGPRSNPSSGPPSMHAVGSPETDSAALAGLGGGVPHQRFPQHQPRAQTAASGAKTISLPTITQLMAGASGNGVTQTERFVMTAADPTDGTAEEKLHQIIHAKQEAGILKPYNYGGGYARMQRFLEANVSPVNIVRILEVVNTIRPMFRKTARSLTDADLVAVEEGFERLLLDYDNQFNAFGVPACLWRRTGEIYKANREFADLVGMPLSVFHEGRVCIYEIMSELSTVNYWDKYGEIAFDATQKAVLTSCVLQLSASARAYASGSGPGNPVRCCFSFTLRRDKHKIPVAI</sequence>
<organism evidence="1 2">
    <name type="scientific">Coemansia helicoidea</name>
    <dbReference type="NCBI Taxonomy" id="1286919"/>
    <lineage>
        <taxon>Eukaryota</taxon>
        <taxon>Fungi</taxon>
        <taxon>Fungi incertae sedis</taxon>
        <taxon>Zoopagomycota</taxon>
        <taxon>Kickxellomycotina</taxon>
        <taxon>Kickxellomycetes</taxon>
        <taxon>Kickxellales</taxon>
        <taxon>Kickxellaceae</taxon>
        <taxon>Coemansia</taxon>
    </lineage>
</organism>
<name>A0ACC1KV47_9FUNG</name>